<organism evidence="2 3">
    <name type="scientific">Macrophomina phaseolina (strain MS6)</name>
    <name type="common">Charcoal rot fungus</name>
    <dbReference type="NCBI Taxonomy" id="1126212"/>
    <lineage>
        <taxon>Eukaryota</taxon>
        <taxon>Fungi</taxon>
        <taxon>Dikarya</taxon>
        <taxon>Ascomycota</taxon>
        <taxon>Pezizomycotina</taxon>
        <taxon>Dothideomycetes</taxon>
        <taxon>Dothideomycetes incertae sedis</taxon>
        <taxon>Botryosphaeriales</taxon>
        <taxon>Botryosphaeriaceae</taxon>
        <taxon>Macrophomina</taxon>
    </lineage>
</organism>
<accession>K2RZ22</accession>
<dbReference type="HOGENOM" id="CLU_1686969_0_0_1"/>
<feature type="compositionally biased region" description="Polar residues" evidence="1">
    <location>
        <begin position="99"/>
        <end position="112"/>
    </location>
</feature>
<dbReference type="EMBL" id="AHHD01000298">
    <property type="protein sequence ID" value="EKG15449.1"/>
    <property type="molecule type" value="Genomic_DNA"/>
</dbReference>
<gene>
    <name evidence="2" type="ORF">MPH_07373</name>
</gene>
<dbReference type="InterPro" id="IPR012337">
    <property type="entry name" value="RNaseH-like_sf"/>
</dbReference>
<reference evidence="2 3" key="1">
    <citation type="journal article" date="2012" name="BMC Genomics">
        <title>Tools to kill: Genome of one of the most destructive plant pathogenic fungi Macrophomina phaseolina.</title>
        <authorList>
            <person name="Islam M.S."/>
            <person name="Haque M.S."/>
            <person name="Islam M.M."/>
            <person name="Emdad E.M."/>
            <person name="Halim A."/>
            <person name="Hossen Q.M.M."/>
            <person name="Hossain M.Z."/>
            <person name="Ahmed B."/>
            <person name="Rahim S."/>
            <person name="Rahman M.S."/>
            <person name="Alam M.M."/>
            <person name="Hou S."/>
            <person name="Wan X."/>
            <person name="Saito J.A."/>
            <person name="Alam M."/>
        </authorList>
    </citation>
    <scope>NUCLEOTIDE SEQUENCE [LARGE SCALE GENOMIC DNA]</scope>
    <source>
        <strain evidence="2 3">MS6</strain>
    </source>
</reference>
<dbReference type="AlphaFoldDB" id="K2RZ22"/>
<dbReference type="InParanoid" id="K2RZ22"/>
<sequence length="156" mass="17091">MAKASRTAHRECANRPDIHTVELLADCVEVIRALMDYPGLLPKEEYMTRQLEEVLEVVELLKGFGKRVGLRWGKAHTTGERSIVGNRLADKAARRARPSQLTSAAPANSMGNGQDECTRAVEGASDPSKTSLKRKRGEYSGDNGSANDNKKVKTEP</sequence>
<dbReference type="VEuPathDB" id="FungiDB:MPH_07373"/>
<proteinExistence type="predicted"/>
<comment type="caution">
    <text evidence="2">The sequence shown here is derived from an EMBL/GenBank/DDBJ whole genome shotgun (WGS) entry which is preliminary data.</text>
</comment>
<name>K2RZ22_MACPH</name>
<protein>
    <submittedName>
        <fullName evidence="2">Uncharacterized protein</fullName>
    </submittedName>
</protein>
<feature type="region of interest" description="Disordered" evidence="1">
    <location>
        <begin position="79"/>
        <end position="156"/>
    </location>
</feature>
<dbReference type="Proteomes" id="UP000007129">
    <property type="component" value="Unassembled WGS sequence"/>
</dbReference>
<evidence type="ECO:0000313" key="2">
    <source>
        <dbReference type="EMBL" id="EKG15449.1"/>
    </source>
</evidence>
<evidence type="ECO:0000256" key="1">
    <source>
        <dbReference type="SAM" id="MobiDB-lite"/>
    </source>
</evidence>
<dbReference type="SUPFAM" id="SSF53098">
    <property type="entry name" value="Ribonuclease H-like"/>
    <property type="match status" value="1"/>
</dbReference>
<evidence type="ECO:0000313" key="3">
    <source>
        <dbReference type="Proteomes" id="UP000007129"/>
    </source>
</evidence>